<dbReference type="OrthoDB" id="6499288at2759"/>
<dbReference type="AlphaFoldDB" id="A0A8S4MNJ2"/>
<dbReference type="GO" id="GO:0016567">
    <property type="term" value="P:protein ubiquitination"/>
    <property type="evidence" value="ECO:0007669"/>
    <property type="project" value="InterPro"/>
</dbReference>
<dbReference type="PROSITE" id="PS50089">
    <property type="entry name" value="ZF_RING_2"/>
    <property type="match status" value="1"/>
</dbReference>
<feature type="zinc finger region" description="TRAF-type" evidence="4">
    <location>
        <begin position="121"/>
        <end position="162"/>
    </location>
</feature>
<keyword evidence="2 4" id="KW-0863">Zinc-finger</keyword>
<dbReference type="GO" id="GO:0008270">
    <property type="term" value="F:zinc ion binding"/>
    <property type="evidence" value="ECO:0007669"/>
    <property type="project" value="UniProtKB-KW"/>
</dbReference>
<keyword evidence="1 4" id="KW-0479">Metal-binding</keyword>
<keyword evidence="3 4" id="KW-0862">Zinc</keyword>
<organism evidence="7 8">
    <name type="scientific">Branchiostoma lanceolatum</name>
    <name type="common">Common lancelet</name>
    <name type="synonym">Amphioxus lanceolatum</name>
    <dbReference type="NCBI Taxonomy" id="7740"/>
    <lineage>
        <taxon>Eukaryota</taxon>
        <taxon>Metazoa</taxon>
        <taxon>Chordata</taxon>
        <taxon>Cephalochordata</taxon>
        <taxon>Leptocardii</taxon>
        <taxon>Amphioxiformes</taxon>
        <taxon>Branchiostomatidae</taxon>
        <taxon>Branchiostoma</taxon>
    </lineage>
</organism>
<feature type="domain" description="TRAF-type" evidence="6">
    <location>
        <begin position="121"/>
        <end position="162"/>
    </location>
</feature>
<evidence type="ECO:0000256" key="3">
    <source>
        <dbReference type="ARBA" id="ARBA00022833"/>
    </source>
</evidence>
<accession>A0A8S4MNJ2</accession>
<comment type="caution">
    <text evidence="7">The sequence shown here is derived from an EMBL/GenBank/DDBJ whole genome shotgun (WGS) entry which is preliminary data.</text>
</comment>
<proteinExistence type="predicted"/>
<protein>
    <submittedName>
        <fullName evidence="7">RNF41 protein</fullName>
    </submittedName>
</protein>
<feature type="domain" description="TRAF-type" evidence="6">
    <location>
        <begin position="174"/>
        <end position="218"/>
    </location>
</feature>
<evidence type="ECO:0000313" key="7">
    <source>
        <dbReference type="EMBL" id="CAH1277204.1"/>
    </source>
</evidence>
<dbReference type="Proteomes" id="UP000838412">
    <property type="component" value="Unassembled WGS sequence"/>
</dbReference>
<keyword evidence="8" id="KW-1185">Reference proteome</keyword>
<dbReference type="InterPro" id="IPR001841">
    <property type="entry name" value="Znf_RING"/>
</dbReference>
<dbReference type="SUPFAM" id="SSF57850">
    <property type="entry name" value="RING/U-box"/>
    <property type="match status" value="1"/>
</dbReference>
<gene>
    <name evidence="7" type="primary">RNF41</name>
    <name evidence="7" type="ORF">BLAG_LOCUS26040</name>
</gene>
<evidence type="ECO:0000313" key="8">
    <source>
        <dbReference type="Proteomes" id="UP000838412"/>
    </source>
</evidence>
<dbReference type="Gene3D" id="3.30.40.10">
    <property type="entry name" value="Zinc/RING finger domain, C3HC4 (zinc finger)"/>
    <property type="match status" value="3"/>
</dbReference>
<dbReference type="PROSITE" id="PS50145">
    <property type="entry name" value="ZF_TRAF"/>
    <property type="match status" value="2"/>
</dbReference>
<reference evidence="7" key="1">
    <citation type="submission" date="2022-01" db="EMBL/GenBank/DDBJ databases">
        <authorList>
            <person name="Braso-Vives M."/>
        </authorList>
    </citation>
    <scope>NUCLEOTIDE SEQUENCE</scope>
</reference>
<dbReference type="InterPro" id="IPR001293">
    <property type="entry name" value="Znf_TRAF"/>
</dbReference>
<evidence type="ECO:0000256" key="2">
    <source>
        <dbReference type="ARBA" id="ARBA00022771"/>
    </source>
</evidence>
<dbReference type="PANTHER" id="PTHR10131">
    <property type="entry name" value="TNF RECEPTOR ASSOCIATED FACTOR"/>
    <property type="match status" value="1"/>
</dbReference>
<evidence type="ECO:0000256" key="4">
    <source>
        <dbReference type="PROSITE-ProRule" id="PRU00207"/>
    </source>
</evidence>
<dbReference type="PANTHER" id="PTHR10131:SF94">
    <property type="entry name" value="TNF RECEPTOR-ASSOCIATED FACTOR 4"/>
    <property type="match status" value="1"/>
</dbReference>
<dbReference type="SMART" id="SM00504">
    <property type="entry name" value="Ubox"/>
    <property type="match status" value="1"/>
</dbReference>
<dbReference type="InterPro" id="IPR003613">
    <property type="entry name" value="Ubox_domain"/>
</dbReference>
<dbReference type="SUPFAM" id="SSF49599">
    <property type="entry name" value="TRAF domain-like"/>
    <property type="match status" value="1"/>
</dbReference>
<dbReference type="GO" id="GO:0004842">
    <property type="term" value="F:ubiquitin-protein transferase activity"/>
    <property type="evidence" value="ECO:0007669"/>
    <property type="project" value="InterPro"/>
</dbReference>
<dbReference type="InterPro" id="IPR013083">
    <property type="entry name" value="Znf_RING/FYVE/PHD"/>
</dbReference>
<evidence type="ECO:0000259" key="5">
    <source>
        <dbReference type="PROSITE" id="PS50089"/>
    </source>
</evidence>
<evidence type="ECO:0000259" key="6">
    <source>
        <dbReference type="PROSITE" id="PS50145"/>
    </source>
</evidence>
<sequence length="358" mass="40629">MTDLQPLLPGIDPDIFVENGTVLAELVCYICIHVLVDPMICQEGGHQFCKSCITQWLRNNEECPVSKEYMTLDDLVRPPLSIINIITKTKAKCTNGAIEATHENPGTSGCDWTGPYGNMAAHDRSCPYKEVKCESCEEEMQRQHLAQHEEICTHVQISCTACGSLMKRGMQQKHMIYMCGETIVNCLLQCGQTLARKDTVQHVLTCHNHRQTCSIPGCGETVQNLSRHNDDRRMEHSFLLLQAMHEERTINMSGSLRTFTWKVDDSTRISRSQTFNTPDHQWNLFILPTNRDYRKHLGVFMGLNGGTPTVVTVRYVMQTMLLFYKASVVLIHARLSSLNSVDKTKLLQTKLKTFYVVS</sequence>
<feature type="domain" description="RING-type" evidence="5">
    <location>
        <begin position="28"/>
        <end position="67"/>
    </location>
</feature>
<dbReference type="EMBL" id="CAKMNS010000198">
    <property type="protein sequence ID" value="CAH1277204.1"/>
    <property type="molecule type" value="Genomic_DNA"/>
</dbReference>
<dbReference type="Pfam" id="PF13923">
    <property type="entry name" value="zf-C3HC4_2"/>
    <property type="match status" value="1"/>
</dbReference>
<feature type="zinc finger region" description="TRAF-type" evidence="4">
    <location>
        <begin position="174"/>
        <end position="218"/>
    </location>
</feature>
<evidence type="ECO:0000256" key="1">
    <source>
        <dbReference type="ARBA" id="ARBA00022723"/>
    </source>
</evidence>
<name>A0A8S4MNJ2_BRALA</name>